<comment type="caution">
    <text evidence="2">The sequence shown here is derived from an EMBL/GenBank/DDBJ whole genome shotgun (WGS) entry which is preliminary data.</text>
</comment>
<reference evidence="3" key="1">
    <citation type="submission" date="2017-06" db="EMBL/GenBank/DDBJ databases">
        <title>Genome analysis of Fimbriiglobus ruber SP5, the first member of the order Planctomycetales with confirmed chitinolytic capability.</title>
        <authorList>
            <person name="Ravin N.V."/>
            <person name="Rakitin A.L."/>
            <person name="Ivanova A.A."/>
            <person name="Beletsky A.V."/>
            <person name="Kulichevskaya I.S."/>
            <person name="Mardanov A.V."/>
            <person name="Dedysh S.N."/>
        </authorList>
    </citation>
    <scope>NUCLEOTIDE SEQUENCE [LARGE SCALE GENOMIC DNA]</scope>
    <source>
        <strain evidence="3">SP5</strain>
    </source>
</reference>
<dbReference type="PANTHER" id="PTHR33169">
    <property type="entry name" value="PADR-FAMILY TRANSCRIPTIONAL REGULATOR"/>
    <property type="match status" value="1"/>
</dbReference>
<evidence type="ECO:0000259" key="1">
    <source>
        <dbReference type="Pfam" id="PF03551"/>
    </source>
</evidence>
<protein>
    <submittedName>
        <fullName evidence="2">Transcriptional regulator, PadR family</fullName>
    </submittedName>
</protein>
<dbReference type="RefSeq" id="WP_088260798.1">
    <property type="nucleotide sequence ID" value="NZ_NIDE01000020.1"/>
</dbReference>
<organism evidence="2 3">
    <name type="scientific">Fimbriiglobus ruber</name>
    <dbReference type="NCBI Taxonomy" id="1908690"/>
    <lineage>
        <taxon>Bacteria</taxon>
        <taxon>Pseudomonadati</taxon>
        <taxon>Planctomycetota</taxon>
        <taxon>Planctomycetia</taxon>
        <taxon>Gemmatales</taxon>
        <taxon>Gemmataceae</taxon>
        <taxon>Fimbriiglobus</taxon>
    </lineage>
</organism>
<dbReference type="Pfam" id="PF03551">
    <property type="entry name" value="PadR"/>
    <property type="match status" value="1"/>
</dbReference>
<dbReference type="AlphaFoldDB" id="A0A225DBK4"/>
<dbReference type="EMBL" id="NIDE01000020">
    <property type="protein sequence ID" value="OWK34529.1"/>
    <property type="molecule type" value="Genomic_DNA"/>
</dbReference>
<dbReference type="PANTHER" id="PTHR33169:SF14">
    <property type="entry name" value="TRANSCRIPTIONAL REGULATOR RV3488"/>
    <property type="match status" value="1"/>
</dbReference>
<gene>
    <name evidence="2" type="ORF">FRUB_10500</name>
</gene>
<dbReference type="Gene3D" id="1.10.10.10">
    <property type="entry name" value="Winged helix-like DNA-binding domain superfamily/Winged helix DNA-binding domain"/>
    <property type="match status" value="1"/>
</dbReference>
<dbReference type="SUPFAM" id="SSF46785">
    <property type="entry name" value="Winged helix' DNA-binding domain"/>
    <property type="match status" value="1"/>
</dbReference>
<dbReference type="Proteomes" id="UP000214646">
    <property type="component" value="Unassembled WGS sequence"/>
</dbReference>
<evidence type="ECO:0000313" key="3">
    <source>
        <dbReference type="Proteomes" id="UP000214646"/>
    </source>
</evidence>
<dbReference type="InterPro" id="IPR036388">
    <property type="entry name" value="WH-like_DNA-bd_sf"/>
</dbReference>
<dbReference type="InterPro" id="IPR052509">
    <property type="entry name" value="Metal_resp_DNA-bind_regulator"/>
</dbReference>
<sequence>MEPISGDALRGHLDALILSALERGSAHGFEVWQRLEAAGSGALKLREGSLYPALYRIEAAGYVKSAWEDGVSERRGPRRRVYRLTPKGTRRLADARSEWQHFTAVIGGILGAPA</sequence>
<dbReference type="InterPro" id="IPR005149">
    <property type="entry name" value="Tscrpt_reg_PadR_N"/>
</dbReference>
<keyword evidence="3" id="KW-1185">Reference proteome</keyword>
<feature type="domain" description="Transcription regulator PadR N-terminal" evidence="1">
    <location>
        <begin position="17"/>
        <end position="93"/>
    </location>
</feature>
<dbReference type="InterPro" id="IPR036390">
    <property type="entry name" value="WH_DNA-bd_sf"/>
</dbReference>
<evidence type="ECO:0000313" key="2">
    <source>
        <dbReference type="EMBL" id="OWK34529.1"/>
    </source>
</evidence>
<accession>A0A225DBK4</accession>
<dbReference type="OrthoDB" id="9808017at2"/>
<name>A0A225DBK4_9BACT</name>
<proteinExistence type="predicted"/>